<sequence>MRKYIPAISDALLAAVCVFLLFFTLVRYYISTAAGLAAGIVAGLAAGAGAFCYIRARQKKSTDVSACRAEAEKLAVHLAILGDGGARKLLAECIEGARENGQFIESENAVYFTDFKLEAADIDDLLPLLRFDGAKKKYFACASATAKCADFAAAAGIALLCADDVYELIKVAEKLPGKYLWEGKKRKKFLTLVRSRFTRKLCLPSFWSGAALLFFSYFTYYPVYYIAVGSALLLLCGAAAIFGGRKPA</sequence>
<evidence type="ECO:0000256" key="1">
    <source>
        <dbReference type="SAM" id="Phobius"/>
    </source>
</evidence>
<dbReference type="EMBL" id="DVHB01000057">
    <property type="protein sequence ID" value="HIR39341.1"/>
    <property type="molecule type" value="Genomic_DNA"/>
</dbReference>
<reference evidence="2" key="2">
    <citation type="journal article" date="2021" name="PeerJ">
        <title>Extensive microbial diversity within the chicken gut microbiome revealed by metagenomics and culture.</title>
        <authorList>
            <person name="Gilroy R."/>
            <person name="Ravi A."/>
            <person name="Getino M."/>
            <person name="Pursley I."/>
            <person name="Horton D.L."/>
            <person name="Alikhan N.F."/>
            <person name="Baker D."/>
            <person name="Gharbi K."/>
            <person name="Hall N."/>
            <person name="Watson M."/>
            <person name="Adriaenssens E.M."/>
            <person name="Foster-Nyarko E."/>
            <person name="Jarju S."/>
            <person name="Secka A."/>
            <person name="Antonio M."/>
            <person name="Oren A."/>
            <person name="Chaudhuri R.R."/>
            <person name="La Ragione R."/>
            <person name="Hildebrand F."/>
            <person name="Pallen M.J."/>
        </authorList>
    </citation>
    <scope>NUCLEOTIDE SEQUENCE</scope>
    <source>
        <strain evidence="2">ChiW25-3613</strain>
    </source>
</reference>
<organism evidence="2 3">
    <name type="scientific">Candidatus Coproplasma stercoripullorum</name>
    <dbReference type="NCBI Taxonomy" id="2840751"/>
    <lineage>
        <taxon>Bacteria</taxon>
        <taxon>Bacillati</taxon>
        <taxon>Bacillota</taxon>
        <taxon>Clostridia</taxon>
        <taxon>Eubacteriales</taxon>
        <taxon>Candidatus Coproplasma</taxon>
    </lineage>
</organism>
<evidence type="ECO:0000313" key="2">
    <source>
        <dbReference type="EMBL" id="HIR39341.1"/>
    </source>
</evidence>
<dbReference type="Proteomes" id="UP000824179">
    <property type="component" value="Unassembled WGS sequence"/>
</dbReference>
<dbReference type="AlphaFoldDB" id="A0A9D1AHN4"/>
<comment type="caution">
    <text evidence="2">The sequence shown here is derived from an EMBL/GenBank/DDBJ whole genome shotgun (WGS) entry which is preliminary data.</text>
</comment>
<feature type="transmembrane region" description="Helical" evidence="1">
    <location>
        <begin position="36"/>
        <end position="54"/>
    </location>
</feature>
<reference evidence="2" key="1">
    <citation type="submission" date="2020-10" db="EMBL/GenBank/DDBJ databases">
        <authorList>
            <person name="Gilroy R."/>
        </authorList>
    </citation>
    <scope>NUCLEOTIDE SEQUENCE</scope>
    <source>
        <strain evidence="2">ChiW25-3613</strain>
    </source>
</reference>
<accession>A0A9D1AHN4</accession>
<keyword evidence="1" id="KW-1133">Transmembrane helix</keyword>
<evidence type="ECO:0000313" key="3">
    <source>
        <dbReference type="Proteomes" id="UP000824179"/>
    </source>
</evidence>
<keyword evidence="1" id="KW-0472">Membrane</keyword>
<keyword evidence="1" id="KW-0812">Transmembrane</keyword>
<protein>
    <submittedName>
        <fullName evidence="2">Uncharacterized protein</fullName>
    </submittedName>
</protein>
<feature type="transmembrane region" description="Helical" evidence="1">
    <location>
        <begin position="201"/>
        <end position="218"/>
    </location>
</feature>
<feature type="transmembrane region" description="Helical" evidence="1">
    <location>
        <begin position="12"/>
        <end position="30"/>
    </location>
</feature>
<feature type="transmembrane region" description="Helical" evidence="1">
    <location>
        <begin position="224"/>
        <end position="244"/>
    </location>
</feature>
<name>A0A9D1AHN4_9FIRM</name>
<gene>
    <name evidence="2" type="ORF">IAB90_03060</name>
</gene>
<proteinExistence type="predicted"/>